<protein>
    <submittedName>
        <fullName evidence="2">Uncharacterized protein</fullName>
    </submittedName>
</protein>
<dbReference type="RefSeq" id="XP_013344357.1">
    <property type="nucleotide sequence ID" value="XM_013488903.1"/>
</dbReference>
<gene>
    <name evidence="2" type="ORF">AUEXF2481DRAFT_685197</name>
</gene>
<feature type="region of interest" description="Disordered" evidence="1">
    <location>
        <begin position="1"/>
        <end position="32"/>
    </location>
</feature>
<dbReference type="InParanoid" id="A0A074YNW4"/>
<reference evidence="2 3" key="1">
    <citation type="journal article" date="2014" name="BMC Genomics">
        <title>Genome sequencing of four Aureobasidium pullulans varieties: biotechnological potential, stress tolerance, and description of new species.</title>
        <authorList>
            <person name="Gostin Ar C."/>
            <person name="Ohm R.A."/>
            <person name="Kogej T."/>
            <person name="Sonjak S."/>
            <person name="Turk M."/>
            <person name="Zajc J."/>
            <person name="Zalar P."/>
            <person name="Grube M."/>
            <person name="Sun H."/>
            <person name="Han J."/>
            <person name="Sharma A."/>
            <person name="Chiniquy J."/>
            <person name="Ngan C.Y."/>
            <person name="Lipzen A."/>
            <person name="Barry K."/>
            <person name="Grigoriev I.V."/>
            <person name="Gunde-Cimerman N."/>
        </authorList>
    </citation>
    <scope>NUCLEOTIDE SEQUENCE [LARGE SCALE GENOMIC DNA]</scope>
    <source>
        <strain evidence="2 3">EXF-2481</strain>
    </source>
</reference>
<dbReference type="EMBL" id="KL584758">
    <property type="protein sequence ID" value="KEQ95757.1"/>
    <property type="molecule type" value="Genomic_DNA"/>
</dbReference>
<evidence type="ECO:0000256" key="1">
    <source>
        <dbReference type="SAM" id="MobiDB-lite"/>
    </source>
</evidence>
<evidence type="ECO:0000313" key="2">
    <source>
        <dbReference type="EMBL" id="KEQ95757.1"/>
    </source>
</evidence>
<dbReference type="AlphaFoldDB" id="A0A074YNW4"/>
<keyword evidence="3" id="KW-1185">Reference proteome</keyword>
<name>A0A074YNW4_AURSE</name>
<dbReference type="GeneID" id="25370570"/>
<proteinExistence type="predicted"/>
<dbReference type="Proteomes" id="UP000030641">
    <property type="component" value="Unassembled WGS sequence"/>
</dbReference>
<feature type="region of interest" description="Disordered" evidence="1">
    <location>
        <begin position="52"/>
        <end position="71"/>
    </location>
</feature>
<sequence length="167" mass="19292">MSLEPKTWDQYASTTQKAPTARSMPKATRSIPRPARAREVPYRKHLHHLRMSSSATSDLHPQRPCKITSASSKKRKRCMMTIISRMVSWFTDTTRLQSKSKAHLQSDLKRRMAKARTLILEDILQTVMRRHCVSRQTLWVSIQRSGVATRLDAALKWAEAFLWTCPC</sequence>
<accession>A0A074YNW4</accession>
<dbReference type="HOGENOM" id="CLU_1594206_0_0_1"/>
<organism evidence="2 3">
    <name type="scientific">Aureobasidium subglaciale (strain EXF-2481)</name>
    <name type="common">Aureobasidium pullulans var. subglaciale</name>
    <dbReference type="NCBI Taxonomy" id="1043005"/>
    <lineage>
        <taxon>Eukaryota</taxon>
        <taxon>Fungi</taxon>
        <taxon>Dikarya</taxon>
        <taxon>Ascomycota</taxon>
        <taxon>Pezizomycotina</taxon>
        <taxon>Dothideomycetes</taxon>
        <taxon>Dothideomycetidae</taxon>
        <taxon>Dothideales</taxon>
        <taxon>Saccotheciaceae</taxon>
        <taxon>Aureobasidium</taxon>
    </lineage>
</organism>
<evidence type="ECO:0000313" key="3">
    <source>
        <dbReference type="Proteomes" id="UP000030641"/>
    </source>
</evidence>